<evidence type="ECO:0000256" key="7">
    <source>
        <dbReference type="ARBA" id="ARBA00037847"/>
    </source>
</evidence>
<feature type="domain" description="CUE" evidence="12">
    <location>
        <begin position="49"/>
        <end position="93"/>
    </location>
</feature>
<dbReference type="AlphaFoldDB" id="A0AAN8I6T6"/>
<dbReference type="Proteomes" id="UP001316803">
    <property type="component" value="Unassembled WGS sequence"/>
</dbReference>
<protein>
    <recommendedName>
        <fullName evidence="9">Coupling of ubiquitin conjugation to ER degradation protein 1</fullName>
    </recommendedName>
</protein>
<dbReference type="CDD" id="cd14424">
    <property type="entry name" value="CUE_Cue1p_like"/>
    <property type="match status" value="1"/>
</dbReference>
<dbReference type="Gene3D" id="1.10.8.10">
    <property type="entry name" value="DNA helicase RuvA subunit, C-terminal domain"/>
    <property type="match status" value="1"/>
</dbReference>
<keyword evidence="14" id="KW-1185">Reference proteome</keyword>
<evidence type="ECO:0000256" key="1">
    <source>
        <dbReference type="ARBA" id="ARBA00004586"/>
    </source>
</evidence>
<dbReference type="EMBL" id="JAKLMC020000003">
    <property type="protein sequence ID" value="KAK5957257.1"/>
    <property type="molecule type" value="Genomic_DNA"/>
</dbReference>
<dbReference type="GO" id="GO:0043130">
    <property type="term" value="F:ubiquitin binding"/>
    <property type="evidence" value="ECO:0007669"/>
    <property type="project" value="InterPro"/>
</dbReference>
<reference evidence="13 14" key="1">
    <citation type="submission" date="2022-12" db="EMBL/GenBank/DDBJ databases">
        <title>Genomic features and morphological characterization of a novel Knufia sp. strain isolated from spacecraft assembly facility.</title>
        <authorList>
            <person name="Teixeira M."/>
            <person name="Chander A.M."/>
            <person name="Stajich J.E."/>
            <person name="Venkateswaran K."/>
        </authorList>
    </citation>
    <scope>NUCLEOTIDE SEQUENCE [LARGE SCALE GENOMIC DNA]</scope>
    <source>
        <strain evidence="13 14">FJI-L2-BK-P2</strain>
    </source>
</reference>
<dbReference type="FunFam" id="1.10.8.10:FF:000050">
    <property type="entry name" value="Related to AMFR protein"/>
    <property type="match status" value="1"/>
</dbReference>
<dbReference type="PROSITE" id="PS51140">
    <property type="entry name" value="CUE"/>
    <property type="match status" value="1"/>
</dbReference>
<comment type="similarity">
    <text evidence="8">Belongs to the CUE1 family.</text>
</comment>
<accession>A0AAN8I6T6</accession>
<evidence type="ECO:0000256" key="5">
    <source>
        <dbReference type="ARBA" id="ARBA00022989"/>
    </source>
</evidence>
<dbReference type="GO" id="GO:0005789">
    <property type="term" value="C:endoplasmic reticulum membrane"/>
    <property type="evidence" value="ECO:0007669"/>
    <property type="project" value="UniProtKB-SubCell"/>
</dbReference>
<keyword evidence="4" id="KW-0256">Endoplasmic reticulum</keyword>
<evidence type="ECO:0000256" key="10">
    <source>
        <dbReference type="SAM" id="MobiDB-lite"/>
    </source>
</evidence>
<evidence type="ECO:0000313" key="13">
    <source>
        <dbReference type="EMBL" id="KAK5957257.1"/>
    </source>
</evidence>
<evidence type="ECO:0000256" key="6">
    <source>
        <dbReference type="ARBA" id="ARBA00023136"/>
    </source>
</evidence>
<feature type="compositionally biased region" description="Low complexity" evidence="10">
    <location>
        <begin position="106"/>
        <end position="129"/>
    </location>
</feature>
<evidence type="ECO:0000259" key="12">
    <source>
        <dbReference type="PROSITE" id="PS51140"/>
    </source>
</evidence>
<feature type="compositionally biased region" description="Basic and acidic residues" evidence="10">
    <location>
        <begin position="183"/>
        <end position="193"/>
    </location>
</feature>
<comment type="subcellular location">
    <subcellularLocation>
        <location evidence="7">Endomembrane system</location>
        <topology evidence="7">Single-pass membrane protein</topology>
    </subcellularLocation>
    <subcellularLocation>
        <location evidence="1">Endoplasmic reticulum membrane</location>
    </subcellularLocation>
</comment>
<keyword evidence="3" id="KW-0833">Ubl conjugation pathway</keyword>
<evidence type="ECO:0000256" key="4">
    <source>
        <dbReference type="ARBA" id="ARBA00022824"/>
    </source>
</evidence>
<evidence type="ECO:0000256" key="8">
    <source>
        <dbReference type="ARBA" id="ARBA00061383"/>
    </source>
</evidence>
<feature type="compositionally biased region" description="Gly residues" evidence="10">
    <location>
        <begin position="164"/>
        <end position="178"/>
    </location>
</feature>
<evidence type="ECO:0000256" key="2">
    <source>
        <dbReference type="ARBA" id="ARBA00022692"/>
    </source>
</evidence>
<proteinExistence type="inferred from homology"/>
<evidence type="ECO:0000313" key="14">
    <source>
        <dbReference type="Proteomes" id="UP001316803"/>
    </source>
</evidence>
<keyword evidence="2 11" id="KW-0812">Transmembrane</keyword>
<dbReference type="Pfam" id="PF02845">
    <property type="entry name" value="CUE"/>
    <property type="match status" value="1"/>
</dbReference>
<name>A0AAN8I6T6_9EURO</name>
<feature type="region of interest" description="Disordered" evidence="10">
    <location>
        <begin position="148"/>
        <end position="193"/>
    </location>
</feature>
<evidence type="ECO:0000256" key="11">
    <source>
        <dbReference type="SAM" id="Phobius"/>
    </source>
</evidence>
<sequence length="219" mass="24032">MTTNEETISYPSIAIVLALGYVLYRYFFASSSSTTASSSQQQPRNGLRFTPAQVEQVAAMFPQLSRRDIMWDLQRNRGSVQGTIERVLGGGRLDAAPPSFQPNIPPSQSTSPSTTTSTTSNLQSLLSTSKRNEPDLITRYNLQSRIALEDKGKQREANSLNMGTGSGSTNGSGNGGATWGTTKESRQETLKRRRDEMILEARRKMMERDAQQTMGGVGQ</sequence>
<evidence type="ECO:0000256" key="3">
    <source>
        <dbReference type="ARBA" id="ARBA00022786"/>
    </source>
</evidence>
<gene>
    <name evidence="13" type="ORF">OHC33_001629</name>
</gene>
<feature type="transmembrane region" description="Helical" evidence="11">
    <location>
        <begin position="7"/>
        <end position="27"/>
    </location>
</feature>
<comment type="caution">
    <text evidence="13">The sequence shown here is derived from an EMBL/GenBank/DDBJ whole genome shotgun (WGS) entry which is preliminary data.</text>
</comment>
<dbReference type="InterPro" id="IPR003892">
    <property type="entry name" value="CUE"/>
</dbReference>
<evidence type="ECO:0000256" key="9">
    <source>
        <dbReference type="ARBA" id="ARBA00072899"/>
    </source>
</evidence>
<keyword evidence="6 11" id="KW-0472">Membrane</keyword>
<organism evidence="13 14">
    <name type="scientific">Knufia fluminis</name>
    <dbReference type="NCBI Taxonomy" id="191047"/>
    <lineage>
        <taxon>Eukaryota</taxon>
        <taxon>Fungi</taxon>
        <taxon>Dikarya</taxon>
        <taxon>Ascomycota</taxon>
        <taxon>Pezizomycotina</taxon>
        <taxon>Eurotiomycetes</taxon>
        <taxon>Chaetothyriomycetidae</taxon>
        <taxon>Chaetothyriales</taxon>
        <taxon>Trichomeriaceae</taxon>
        <taxon>Knufia</taxon>
    </lineage>
</organism>
<keyword evidence="5 11" id="KW-1133">Transmembrane helix</keyword>
<feature type="region of interest" description="Disordered" evidence="10">
    <location>
        <begin position="90"/>
        <end position="130"/>
    </location>
</feature>